<dbReference type="InterPro" id="IPR003877">
    <property type="entry name" value="SPRY_dom"/>
</dbReference>
<feature type="compositionally biased region" description="Acidic residues" evidence="15">
    <location>
        <begin position="2098"/>
        <end position="2108"/>
    </location>
</feature>
<evidence type="ECO:0000256" key="7">
    <source>
        <dbReference type="ARBA" id="ARBA00022837"/>
    </source>
</evidence>
<dbReference type="GO" id="GO:0030018">
    <property type="term" value="C:Z disc"/>
    <property type="evidence" value="ECO:0007669"/>
    <property type="project" value="TreeGrafter"/>
</dbReference>
<dbReference type="InterPro" id="IPR036300">
    <property type="entry name" value="MIR_dom_sf"/>
</dbReference>
<evidence type="ECO:0000256" key="1">
    <source>
        <dbReference type="ARBA" id="ARBA00004326"/>
    </source>
</evidence>
<dbReference type="CDD" id="cd00051">
    <property type="entry name" value="EFh"/>
    <property type="match status" value="1"/>
</dbReference>
<comment type="subcellular location">
    <subcellularLocation>
        <location evidence="1">Sarcoplasmic reticulum membrane</location>
        <topology evidence="1">Multi-pass membrane protein</topology>
    </subcellularLocation>
</comment>
<dbReference type="Pfam" id="PF01365">
    <property type="entry name" value="RYDR_ITPR"/>
    <property type="match status" value="2"/>
</dbReference>
<evidence type="ECO:0000256" key="2">
    <source>
        <dbReference type="ARBA" id="ARBA00022448"/>
    </source>
</evidence>
<dbReference type="InterPro" id="IPR018247">
    <property type="entry name" value="EF_Hand_1_Ca_BS"/>
</dbReference>
<dbReference type="InterPro" id="IPR013662">
    <property type="entry name" value="RIH_assoc-dom"/>
</dbReference>
<feature type="region of interest" description="Disordered" evidence="15">
    <location>
        <begin position="5118"/>
        <end position="5146"/>
    </location>
</feature>
<keyword evidence="12" id="KW-1071">Ligand-gated ion channel</keyword>
<dbReference type="InterPro" id="IPR011992">
    <property type="entry name" value="EF-hand-dom_pair"/>
</dbReference>
<dbReference type="Pfam" id="PF00520">
    <property type="entry name" value="Ion_trans"/>
    <property type="match status" value="1"/>
</dbReference>
<evidence type="ECO:0000256" key="13">
    <source>
        <dbReference type="ARBA" id="ARBA00023303"/>
    </source>
</evidence>
<keyword evidence="2" id="KW-0813">Transport</keyword>
<dbReference type="Pfam" id="PF02026">
    <property type="entry name" value="RyR"/>
    <property type="match status" value="4"/>
</dbReference>
<feature type="compositionally biased region" description="Basic residues" evidence="15">
    <location>
        <begin position="4793"/>
        <end position="4804"/>
    </location>
</feature>
<dbReference type="FunFam" id="1.10.238.10:FF:000132">
    <property type="entry name" value="Ryanodine receptor 44F"/>
    <property type="match status" value="1"/>
</dbReference>
<dbReference type="GO" id="GO:0005790">
    <property type="term" value="C:smooth endoplasmic reticulum"/>
    <property type="evidence" value="ECO:0007669"/>
    <property type="project" value="TreeGrafter"/>
</dbReference>
<dbReference type="CDD" id="cd12879">
    <property type="entry name" value="SPRY3_RyR"/>
    <property type="match status" value="1"/>
</dbReference>
<dbReference type="InterPro" id="IPR014821">
    <property type="entry name" value="Ins145_P3_rcpt"/>
</dbReference>
<feature type="compositionally biased region" description="Polar residues" evidence="15">
    <location>
        <begin position="4734"/>
        <end position="4745"/>
    </location>
</feature>
<dbReference type="InterPro" id="IPR035762">
    <property type="entry name" value="SPRY3_RyR"/>
</dbReference>
<dbReference type="SMART" id="SM00472">
    <property type="entry name" value="MIR"/>
    <property type="match status" value="3"/>
</dbReference>
<feature type="region of interest" description="Disordered" evidence="15">
    <location>
        <begin position="3825"/>
        <end position="3852"/>
    </location>
</feature>
<dbReference type="InterPro" id="IPR001870">
    <property type="entry name" value="B30.2/SPRY"/>
</dbReference>
<feature type="region of interest" description="Disordered" evidence="15">
    <location>
        <begin position="1421"/>
        <end position="1470"/>
    </location>
</feature>
<protein>
    <recommendedName>
        <fullName evidence="21">Ryanodine receptor</fullName>
    </recommendedName>
</protein>
<dbReference type="FunFam" id="2.60.120.920:FF:000002">
    <property type="entry name" value="ryanodine receptor isoform X2"/>
    <property type="match status" value="1"/>
</dbReference>
<dbReference type="InterPro" id="IPR002048">
    <property type="entry name" value="EF_hand_dom"/>
</dbReference>
<dbReference type="PROSITE" id="PS50188">
    <property type="entry name" value="B302_SPRY"/>
    <property type="match status" value="2"/>
</dbReference>
<feature type="compositionally biased region" description="Low complexity" evidence="15">
    <location>
        <begin position="5017"/>
        <end position="5028"/>
    </location>
</feature>
<dbReference type="FunFam" id="1.25.10.30:FF:000002">
    <property type="entry name" value="ryanodine receptor isoform X2"/>
    <property type="match status" value="1"/>
</dbReference>
<dbReference type="InterPro" id="IPR048581">
    <property type="entry name" value="RYDR_Jsol"/>
</dbReference>
<accession>A0AAE1NS39</accession>
<feature type="compositionally biased region" description="Polar residues" evidence="15">
    <location>
        <begin position="4773"/>
        <end position="4792"/>
    </location>
</feature>
<dbReference type="Gene3D" id="1.25.10.30">
    <property type="entry name" value="IP3 receptor type 1 binding core, RIH domain"/>
    <property type="match status" value="1"/>
</dbReference>
<evidence type="ECO:0000256" key="3">
    <source>
        <dbReference type="ARBA" id="ARBA00022568"/>
    </source>
</evidence>
<keyword evidence="11 16" id="KW-0472">Membrane</keyword>
<keyword evidence="10" id="KW-0406">Ion transport</keyword>
<sequence length="5556" mass="623423">EDMVCLSSTAIGERVCLAAEGFGNRTCFLENIADKNNPPDLCQGVFLIEQALSVRALQELVTATASEEYLACLSTSSSRDKLAFDVGLQEHSQGESCWWTIHPASKQRSEGEKVRVGDDLILVSVATERYLQATREDEQSIVNASFHVTHWSVSPFGTGLSRLKFVACVFGGEVLRFFHGGDECLSIPSTWTEQPGQNIVTYEGGSVTSQARSLWRLELARTKWAGGYINWFHPMRIRHITTGRYLGINNQNELVLLHRDEATMTATAFYLREEKDDNKVVLEDKDLEIIGTPLIKYGDSTVIIQHMETGLWLSYRAFEIKKKGVGKVEIKQATLHEEGKMDDGLLFYRSQEEESRTGRVIRKCSHLFNTFIKGLDNIQTSRRHSILLKTVNLKEMIHCLEDLINYFAYPADDLEHNERQISLRALRNRQDLFQEEGILNLILDAIDKITVITSQGFMVALAGEEAGMDWDIISGYLYQLLAAVIKGNHTNCSQFANSHRLNWLFSRLGSAGEGTGMLDVLHCVLIDSPEALNVMKEEHIKVIIALLEKYGRDPKVLDVLCSLCVGNGTAVRSSQNNICDYLLPGRNLLLQTQLVDHVSSVRPNLFVGHIEGSAIYQRWYFEVTLDHIEQTSHLPPHLRVGWANTKAYVSFPGGGEKWGGNGVGDDLYSYGFDGSYLLTGGRSTLVNPIDSVPWIKKGDVIGCALDLTVPIITFYVNGRQVNGAFTGFNLDGMFFPVVSASAKLSARFLLGGEHGRLKYPPPDGHSPVSECLLPFQTLSIDPCFYFGDQHKATLCGPLLVEDDRVFVPKPVDTSTIQLPGYIEQVRDKLAENIHEMWAMNKIEQGWAYSERRDDLRLHHPCLTSFEMLPPSEKRYDATLALQTLKTVLSLGYHITLDKPPSRIRSVRLPNDPFLQSNGYKPQPLDLSQVSLTSKLEELVDQLAENTHNIWASERIQQGWTYGLNEDPDMHRSPHLVSYANVDDAIKKANRDTASETIRTLLVYGYILEAPTGDQAEGTATSDQNGMLGTGHRTYRLEKTNAVTSGKWYFEVEVLTSGPMRVGWMEICSQPGTELGADDKSWAFDGFREEKCHAAITDSYGHKWQVGDIVGVCLDLVDKTISFSLNGELMMDASGSETAFSDVQGDAFVPACTLGVGQKVHMVFGQDINQLKFFTTYGLQEGYEPFCVNMERPITFWYTKDQPIFENNEEVESTIDVTRIPAGSETPPCLKISSKMFEQCEKANWEFLRVSLPVVCDDVFVDEEEKARRWQEVRKRQHTLKHGEVQPSIAFQSSLVDTGFSLSDIKELHYSNEEGVEADEGMARKTTPTEKPVPDPGKLSTPTTGDGEIITPEPTERKKRGKSPFRKEIEYGSDIGLLSWCDITNLVSGAATNVSLASMDLIREDFTERRLRFKSRFFSKKRDASAERGRSKGRTPEPTSNSLDVPRPSRKNRSPSIRLGQGGDSKLVPPAIPERQNTVCATEEMREEDLFDAECLKLMNEYFYGVRIFPGQDPAHVYIGWVTTQYHIHDTAFDQSKVRSVIVQEYTEEGHIQNAVERHSCYMFRADELHAEVSTDAGSKGASQGMFIGCFIDTSTGFITLQCDGKNTRHKYRMEPGTKLFPGVFLEPTSKETLQIELGRTPNTLPLSAAVLQNSDKHVVPQMPPRLKVQILRPCQWSRVPNTSLRIHALKLSDIRGWSILAEDPVPMLALHIPEEDRCIDIIELIENDKLLAFHSHSLALYCAVCYQSNYRAAHTLCSHVDQKQLLYAMQSEYMAGPLRMGFYNLLIALHLESFANTMEVTHNEFIVPLSSELKEIYSQEGMGNSMAASHFESVRPIMTMSDISTYLQAVGGNADDLSLHSTAAPRHTTYVDGHLSANIETIKGLSSPYFPLDVAREFVMTALAEAVKTNQVHNRDPIGGSNENLFVPLLKLVDKLLLVGILHDDDITQLLMMIDPQTWDPTFEPEGKDENRKGIVQMVIAEGVKLQLSYVLHHLLDIQKRHRVEHLIAFAQDYVGEVQQDQLRRYIEIKQSDLPSSVAARKTREFRCPPREQMNAILGFKNLTDEELEETPCGEDLRKQLLEFHGNLMTKAQIPGGGEEEAEAEEAPPPESKGMMSKIVAVIGGHKEEVVEEAPPEPLVLDAADKFKKVLVETIVRWASESFIETPVLIREMFSLLLRQYNSVGEMMKALERTYIISSITKKDVETLWLCLSKVRALLPVQMSQEEEALMRELLWTLVNNHIFFQHPDLIRILCVHENVMAVMMNTLGRRAQAVGETQAVEGEVTQAKEKDTSHEMVVACCKFLCYFCRTGRQNQKAMFDHLPFLLENSYILLSRPSLRGTTPLDVAYSSLMDNTELALALREHHLEKIAVYLSRCGLQSNSELVERGYPDLGWDPVEGERFLDFLRFCVWVGGESVEENANLVIRLLIRRPECLGPALRGEGEGLLRAIIDANKMSERIAVQRLGAEAEGAVPIDHPMPASDDDEDYIDTGAAILAFYCTLVDLMGRCAPEANVIAQGKNDSLRARAILRSLVPLEDLQGVLSLRFTLSNTAAEEGRSDIPPGLIPAHKQSIVLFLERVYGMDDKDLFFSLLEDAFLPDLRAATTLDKSDGSESEMGLALNRYIGNSILPALISHSSFYAEADQHAPLLDATLHTVYRLSKCKILTKGQREAVSDFLVALTREMQPAALLPLLRKLTIDVSKLSEYTTVALRLLTLHYERCGKYYGSSANTAGTASEEEKRLTMILFTNIFDSLAKMEYDPELFSKALPCLSAIGCALPPDYSLSHGHEEELYNTSSSAEGPYKPMPIDTTEVQLDTDIQDLIKKFSEHYHDAWASRKLENSWVYGETYSIDEKLHPRLKPYSMLSDYERERYREPVREAIKGLLAINWNIEYESSEGAATGGRDQLHRQDTSDVYNYNPQPVDMTNLTLSREMQNMAERLAENAHDIWAKRKKEEVEACGGGIHPQMVPYDMLTEKEKRKDRFRSVELLKYLQFMGYRLTRAHGDGDDMGGASGAVERRFAYSLLEKLLQYLDSAAINMKLLKPSANFSRRSSFKTSTKDVKFFSKVVLPLMEKYFSTNRNYFLAVAVTTNMVGAASLKEKEMVASLFCKLANLMRIKSVCFGSDTKVTVKCLQVIVRSVDAKTLAKSLPEFIRTSMLTFFNNAAVDLEHCIHCLQEGKYAYIRGTHLKTSASLNYIQTILMPVLSSLFDHTAACEFGQDLLLDEIQVACYKMLAALYQLGTDLTLDSGKTFIKKEIDRHRPAIGSCLGAFAATFPVAFLEPMMNKNNPWSIHNRIADQSLEAQEIIVKMETAMPTLEAVLKQVEKFVDEEAKHTDQPHIIDIILPMLCSYLPFWWNQGPDNVNPSEGNHVSLVTCEHMNQLLKLVLRLIMYNVGVENAPWMTRIAGYTQQIIINSSEELLKDPYFPLADRVHKRAEHMFNKEENLRSFLKSTTEDTSQVESQLQEEWQLLTRDIYAFYPLLIKYVDQHRNYWLKNDIPEAEDVYNRVAQIFHIWSNSQYFRREETNFISQNEIDNMTLIMPTASSRSRVTAGPDPVSGGGGKVKKKKKKRAGGDRQANKDKELASSLMVACLKRLLPVGLNLFAGRQQELVQHCKEKLLAKGSESEILDFAKIQLTLPDKYDPTDAMNWQHTLYSRLGGGRVPREDEEEKKLVPTVDDTVERIVAMAKVLYGLHIIDHPQTSKEVWRSVVSIQRKRAVIACFRQTSLHMMPRHRAVNLFLRTYREYWLADENVGQEVVIQDLTQSFEEAESKKKEVEEDEGKPDQLTQLVTTFSHRATTEHTGVLAEDPLYMSYAEIMATSCGEEEEEGEEEGGGGGEEEGEGNEDPTASINEQELEKQKLLFHQARLANRGVAEMVLLHVSAARGQPSEMVMKTLKLGIAILRGGNVDCQAAMLNYLKEKKDASFFLSIAGLMNSCSVLDLDAFERNTKAEGLGVGADGCAGEKNMHDAEFTCYLFRFIQLTCEGHNLDWQNYLRTQAGNTTTVNVINCTVDYLLRLQESIMDFYWHYSSKEIIDPAGKSNFFKAIGVASQVFNTLTEVIQGPCVGNQQTLAHSRLWDAVGGFLFLFAHMQDKLSKHASQVDLLKELLNLQKDMVIMMLSMLEGNVVNGTIGKQMVDTLVESASNVELILRYFDMFLKLRDLTSSTTFQELDMNKDGTVTPKEFKEKMEQQKNYTTEEINFLLMCCDCNHDGKIDYVEFTERFHNPAKEIGFNLAVLLTNLSEHMPNDPRLARFLETAGSVLNYFEPFLGRIEIMGSSKRIERVYFEIKEENIDQWEKPQIKESKRGFFYAIVTEGDKEKLEAFVNFCEDAIFEMQHAAALMEEEEDAMAKKSSADGLTYLSEDEEEKTGMDLIKSKITGFKDQVCDNLSVLAPSNVKRKFKEIKQMAPAELAVGFCKLMFLIMYHSAFGIFYLLKRMWTAVMSLMQGPPAEQAAQKEEKSGPLVPLAIPALPEITEGEPPPPPPDAKPVGEQLSLEAKPAEGITDEERMKPVLDALSELKEDITPEEAMAAVKAAEKRAVETAQEAAMKQVEQQQPLTTAAEPPPVAQDSASLGPGPHTSLPLDPSSQLSDSLSFSSSVPSSSTRRPASYPFSALPSIQPSSSPHTPQHQSSLSPGRHFQRTYSLQPLSHSLLSHVSEVSLSDAKYSPVMEDSVIFSPSVLGTPSDASTSTGIFSSSMSPEETHKGVRKSNTVPTLSQDPTKRMIHSASHQTPLTSCPASHSPARDSLVISSPVSSNLSSPSSLSSRTIQDPSLTQHSTHPASLQHTPRKHPFPSSRIRHATSPASVALDLSSSISTPVSLCQAETLISHPTSSSSCTSTPSVIPLPHKSPSHLTSTLLTGTRPKTSSCLSHSRSSPALSHMTTFHQSQPTDPPCCGVLTSTFYPPPPPPPTTTLKQSTLSSQFLLTTTTTTITNASHVESSEFTDEELLLTVSSSETDPYYGLKPMPSGDLDPSLLHPSHIDPSLLTPSPPTPTQPPPSEAAPSRPPTPSSTTPPQTQPTPGLIKRILCPMVDLSSYNKRAVSFLARNFYNLKYAALVLAFCINFILLFFKASAIAEDEEEEEEVAVKNPFAMFGSGDLLGSGDDAVLGEEDGGELGSGNFTLGDDDGGGEEDEEEEEKDEWIHMDDRYFYLEHIIRLFSMSHSLVALCMLLAYYHLKIPLVIFKREKDVARRLEFDGVYVAEQPEDDDIKAHWDKLVISAKSFPNNYWDKFVKKKVRQKYSETYDFDAISNLLGMETTMSFKQEEASTGIIGYLTSVDWRYQIWKAGVTITDNQFLYNLWYLTFSMLGNINYFFFAAHLLDVAVSIPSLKTILQSVTHNGKQLILTCMLLTIIVYCYTVIAFNFFRKFYVSEEEDVVDQKCHDMLTCFVFHLYKGVRAGGGIGDEIEAPDGDEYELYRIIFDITFFFFIIVILLAIIQGLIIDAFGELRDQLESVKENLESNCFICGMGSDYFDAVPHGFDMHVLKEHNLANYMFFLMHLINKDETEYTGQETYVWNMYQQRCWDFFPVGDCFRKQYEEELSGGGSAS</sequence>
<dbReference type="InterPro" id="IPR009460">
    <property type="entry name" value="Ryanrecept_TM4-6"/>
</dbReference>
<dbReference type="Proteomes" id="UP001292094">
    <property type="component" value="Unassembled WGS sequence"/>
</dbReference>
<dbReference type="InterPro" id="IPR035910">
    <property type="entry name" value="RyR/IP3R_RIH_dom_sf"/>
</dbReference>
<feature type="transmembrane region" description="Helical" evidence="16">
    <location>
        <begin position="5162"/>
        <end position="5184"/>
    </location>
</feature>
<dbReference type="Gene3D" id="2.60.120.920">
    <property type="match status" value="3"/>
</dbReference>
<dbReference type="InterPro" id="IPR013320">
    <property type="entry name" value="ConA-like_dom_sf"/>
</dbReference>
<dbReference type="Pfam" id="PF06459">
    <property type="entry name" value="RR_TM4-6"/>
    <property type="match status" value="1"/>
</dbReference>
<dbReference type="PANTHER" id="PTHR46399:SF8">
    <property type="entry name" value="B30.2_SPRY DOMAIN-CONTAINING PROTEIN"/>
    <property type="match status" value="1"/>
</dbReference>
<dbReference type="GO" id="GO:0042383">
    <property type="term" value="C:sarcolemma"/>
    <property type="evidence" value="ECO:0007669"/>
    <property type="project" value="TreeGrafter"/>
</dbReference>
<dbReference type="SUPFAM" id="SSF47473">
    <property type="entry name" value="EF-hand"/>
    <property type="match status" value="1"/>
</dbReference>
<dbReference type="CDD" id="cd12877">
    <property type="entry name" value="SPRY1_RyR"/>
    <property type="match status" value="1"/>
</dbReference>
<keyword evidence="3" id="KW-0109">Calcium transport</keyword>
<dbReference type="Gene3D" id="1.10.490.160">
    <property type="match status" value="2"/>
</dbReference>
<name>A0AAE1NS39_9EUCA</name>
<keyword evidence="7" id="KW-0106">Calcium</keyword>
<dbReference type="GO" id="GO:0005509">
    <property type="term" value="F:calcium ion binding"/>
    <property type="evidence" value="ECO:0007669"/>
    <property type="project" value="InterPro"/>
</dbReference>
<dbReference type="InterPro" id="IPR043136">
    <property type="entry name" value="B30.2/SPRY_sf"/>
</dbReference>
<dbReference type="GO" id="GO:0006941">
    <property type="term" value="P:striated muscle contraction"/>
    <property type="evidence" value="ECO:0007669"/>
    <property type="project" value="TreeGrafter"/>
</dbReference>
<evidence type="ECO:0000256" key="10">
    <source>
        <dbReference type="ARBA" id="ARBA00023065"/>
    </source>
</evidence>
<comment type="catalytic activity">
    <reaction evidence="14">
        <text>Ca(2+)(in) = Ca(2+)(out)</text>
        <dbReference type="Rhea" id="RHEA:29671"/>
        <dbReference type="ChEBI" id="CHEBI:29108"/>
    </reaction>
</comment>
<evidence type="ECO:0000256" key="16">
    <source>
        <dbReference type="SAM" id="Phobius"/>
    </source>
</evidence>
<evidence type="ECO:0000256" key="12">
    <source>
        <dbReference type="ARBA" id="ARBA00023286"/>
    </source>
</evidence>
<evidence type="ECO:0000259" key="17">
    <source>
        <dbReference type="PROSITE" id="PS50188"/>
    </source>
</evidence>
<feature type="region of interest" description="Disordered" evidence="15">
    <location>
        <begin position="4550"/>
        <end position="4643"/>
    </location>
</feature>
<feature type="non-terminal residue" evidence="19">
    <location>
        <position position="5556"/>
    </location>
</feature>
<dbReference type="GO" id="GO:0005219">
    <property type="term" value="F:ryanodine-sensitive calcium-release channel activity"/>
    <property type="evidence" value="ECO:0007669"/>
    <property type="project" value="InterPro"/>
</dbReference>
<keyword evidence="9 16" id="KW-1133">Transmembrane helix</keyword>
<feature type="transmembrane region" description="Helical" evidence="16">
    <location>
        <begin position="4417"/>
        <end position="4440"/>
    </location>
</feature>
<feature type="region of interest" description="Disordered" evidence="15">
    <location>
        <begin position="4692"/>
        <end position="4804"/>
    </location>
</feature>
<keyword evidence="4" id="KW-0107">Calcium channel</keyword>
<feature type="transmembrane region" description="Helical" evidence="16">
    <location>
        <begin position="5056"/>
        <end position="5077"/>
    </location>
</feature>
<keyword evidence="5 16" id="KW-0812">Transmembrane</keyword>
<dbReference type="Pfam" id="PF08454">
    <property type="entry name" value="RIH_assoc"/>
    <property type="match status" value="1"/>
</dbReference>
<dbReference type="EMBL" id="JAWZYT010004126">
    <property type="protein sequence ID" value="KAK4295194.1"/>
    <property type="molecule type" value="Genomic_DNA"/>
</dbReference>
<dbReference type="Pfam" id="PF02815">
    <property type="entry name" value="MIR"/>
    <property type="match status" value="1"/>
</dbReference>
<evidence type="ECO:0000256" key="4">
    <source>
        <dbReference type="ARBA" id="ARBA00022673"/>
    </source>
</evidence>
<dbReference type="InterPro" id="IPR005821">
    <property type="entry name" value="Ion_trans_dom"/>
</dbReference>
<gene>
    <name evidence="19" type="ORF">Pmani_032231</name>
</gene>
<keyword evidence="6" id="KW-0677">Repeat</keyword>
<feature type="region of interest" description="Disordered" evidence="15">
    <location>
        <begin position="2093"/>
        <end position="2112"/>
    </location>
</feature>
<feature type="domain" description="B30.2/SPRY" evidence="17">
    <location>
        <begin position="530"/>
        <end position="755"/>
    </location>
</feature>
<feature type="compositionally biased region" description="Low complexity" evidence="15">
    <location>
        <begin position="4692"/>
        <end position="4705"/>
    </location>
</feature>
<feature type="region of interest" description="Disordered" evidence="15">
    <location>
        <begin position="3548"/>
        <end position="3583"/>
    </location>
</feature>
<dbReference type="Pfam" id="PF13499">
    <property type="entry name" value="EF-hand_7"/>
    <property type="match status" value="1"/>
</dbReference>
<comment type="caution">
    <text evidence="19">The sequence shown here is derived from an EMBL/GenBank/DDBJ whole genome shotgun (WGS) entry which is preliminary data.</text>
</comment>
<dbReference type="PRINTS" id="PR00795">
    <property type="entry name" value="RYANODINER"/>
</dbReference>
<dbReference type="SMART" id="SM00449">
    <property type="entry name" value="SPRY"/>
    <property type="match status" value="3"/>
</dbReference>
<feature type="compositionally biased region" description="Pro residues" evidence="15">
    <location>
        <begin position="4995"/>
        <end position="5016"/>
    </location>
</feature>
<feature type="domain" description="EF-hand" evidence="18">
    <location>
        <begin position="4164"/>
        <end position="4199"/>
    </location>
</feature>
<feature type="compositionally biased region" description="Acidic residues" evidence="15">
    <location>
        <begin position="5131"/>
        <end position="5146"/>
    </location>
</feature>
<evidence type="ECO:0000256" key="5">
    <source>
        <dbReference type="ARBA" id="ARBA00022692"/>
    </source>
</evidence>
<feature type="compositionally biased region" description="Low complexity" evidence="15">
    <location>
        <begin position="4753"/>
        <end position="4772"/>
    </location>
</feature>
<dbReference type="InterPro" id="IPR013333">
    <property type="entry name" value="Ryan_recept"/>
</dbReference>
<feature type="region of interest" description="Disordered" evidence="15">
    <location>
        <begin position="4967"/>
        <end position="5029"/>
    </location>
</feature>
<feature type="domain" description="B30.2/SPRY" evidence="17">
    <location>
        <begin position="984"/>
        <end position="1168"/>
    </location>
</feature>
<dbReference type="Pfam" id="PF21119">
    <property type="entry name" value="RYDR_Jsol"/>
    <property type="match status" value="1"/>
</dbReference>
<dbReference type="Gene3D" id="6.20.350.10">
    <property type="match status" value="1"/>
</dbReference>
<evidence type="ECO:0000256" key="14">
    <source>
        <dbReference type="ARBA" id="ARBA00036634"/>
    </source>
</evidence>
<dbReference type="PROSITE" id="PS00018">
    <property type="entry name" value="EF_HAND_1"/>
    <property type="match status" value="2"/>
</dbReference>
<dbReference type="GO" id="GO:0014808">
    <property type="term" value="P:release of sequestered calcium ion into cytosol by sarcoplasmic reticulum"/>
    <property type="evidence" value="ECO:0007669"/>
    <property type="project" value="TreeGrafter"/>
</dbReference>
<dbReference type="InterPro" id="IPR000699">
    <property type="entry name" value="RIH_dom"/>
</dbReference>
<evidence type="ECO:0000256" key="8">
    <source>
        <dbReference type="ARBA" id="ARBA00022951"/>
    </source>
</evidence>
<feature type="compositionally biased region" description="Acidic residues" evidence="15">
    <location>
        <begin position="3827"/>
        <end position="3849"/>
    </location>
</feature>
<feature type="compositionally biased region" description="Polar residues" evidence="15">
    <location>
        <begin position="4858"/>
        <end position="4880"/>
    </location>
</feature>
<dbReference type="PROSITE" id="PS50222">
    <property type="entry name" value="EF_HAND_2"/>
    <property type="match status" value="1"/>
</dbReference>
<keyword evidence="13" id="KW-0407">Ion channel</keyword>
<dbReference type="Gene3D" id="2.80.10.50">
    <property type="match status" value="3"/>
</dbReference>
<dbReference type="GO" id="GO:0006874">
    <property type="term" value="P:intracellular calcium ion homeostasis"/>
    <property type="evidence" value="ECO:0007669"/>
    <property type="project" value="InterPro"/>
</dbReference>
<dbReference type="Pfam" id="PF08709">
    <property type="entry name" value="Ins145_P3_rec"/>
    <property type="match status" value="1"/>
</dbReference>
<feature type="region of interest" description="Disordered" evidence="15">
    <location>
        <begin position="4839"/>
        <end position="4880"/>
    </location>
</feature>
<reference evidence="19" key="1">
    <citation type="submission" date="2023-11" db="EMBL/GenBank/DDBJ databases">
        <title>Genome assemblies of two species of porcelain crab, Petrolisthes cinctipes and Petrolisthes manimaculis (Anomura: Porcellanidae).</title>
        <authorList>
            <person name="Angst P."/>
        </authorList>
    </citation>
    <scope>NUCLEOTIDE SEQUENCE</scope>
    <source>
        <strain evidence="19">PB745_02</strain>
        <tissue evidence="19">Gill</tissue>
    </source>
</reference>
<feature type="region of interest" description="Disordered" evidence="15">
    <location>
        <begin position="1313"/>
        <end position="1364"/>
    </location>
</feature>
<dbReference type="FunFam" id="2.60.120.920:FF:000069">
    <property type="entry name" value="Ryanodine receptor 44F"/>
    <property type="match status" value="1"/>
</dbReference>
<organism evidence="19 20">
    <name type="scientific">Petrolisthes manimaculis</name>
    <dbReference type="NCBI Taxonomy" id="1843537"/>
    <lineage>
        <taxon>Eukaryota</taxon>
        <taxon>Metazoa</taxon>
        <taxon>Ecdysozoa</taxon>
        <taxon>Arthropoda</taxon>
        <taxon>Crustacea</taxon>
        <taxon>Multicrustacea</taxon>
        <taxon>Malacostraca</taxon>
        <taxon>Eumalacostraca</taxon>
        <taxon>Eucarida</taxon>
        <taxon>Decapoda</taxon>
        <taxon>Pleocyemata</taxon>
        <taxon>Anomura</taxon>
        <taxon>Galatheoidea</taxon>
        <taxon>Porcellanidae</taxon>
        <taxon>Petrolisthes</taxon>
    </lineage>
</organism>
<dbReference type="SUPFAM" id="SSF49899">
    <property type="entry name" value="Concanavalin A-like lectins/glucanases"/>
    <property type="match status" value="2"/>
</dbReference>
<dbReference type="FunFam" id="1.10.287.70:FF:000017">
    <property type="entry name" value="ryanodine receptor isoform X2"/>
    <property type="match status" value="1"/>
</dbReference>
<dbReference type="Pfam" id="PF00622">
    <property type="entry name" value="SPRY"/>
    <property type="match status" value="3"/>
</dbReference>
<dbReference type="Gene3D" id="1.10.238.10">
    <property type="entry name" value="EF-hand"/>
    <property type="match status" value="1"/>
</dbReference>
<proteinExistence type="predicted"/>
<dbReference type="SUPFAM" id="SSF100909">
    <property type="entry name" value="IP3 receptor type 1 binding core, domain 2"/>
    <property type="match status" value="1"/>
</dbReference>
<evidence type="ECO:0000313" key="20">
    <source>
        <dbReference type="Proteomes" id="UP001292094"/>
    </source>
</evidence>
<evidence type="ECO:0008006" key="21">
    <source>
        <dbReference type="Google" id="ProtNLM"/>
    </source>
</evidence>
<feature type="transmembrane region" description="Helical" evidence="16">
    <location>
        <begin position="5351"/>
        <end position="5373"/>
    </location>
</feature>
<dbReference type="SUPFAM" id="SSF82109">
    <property type="entry name" value="MIR domain"/>
    <property type="match status" value="1"/>
</dbReference>
<dbReference type="GO" id="GO:0034704">
    <property type="term" value="C:calcium channel complex"/>
    <property type="evidence" value="ECO:0007669"/>
    <property type="project" value="TreeGrafter"/>
</dbReference>
<feature type="compositionally biased region" description="Low complexity" evidence="15">
    <location>
        <begin position="4839"/>
        <end position="4848"/>
    </location>
</feature>
<keyword evidence="8" id="KW-0703">Sarcoplasmic reticulum</keyword>
<evidence type="ECO:0000313" key="19">
    <source>
        <dbReference type="EMBL" id="KAK4295194.1"/>
    </source>
</evidence>
<dbReference type="SMART" id="SM00054">
    <property type="entry name" value="EFh"/>
    <property type="match status" value="2"/>
</dbReference>
<dbReference type="FunFam" id="1.10.490.160:FF:000003">
    <property type="entry name" value="Ryanodine receptor, isoform E"/>
    <property type="match status" value="1"/>
</dbReference>
<dbReference type="InterPro" id="IPR035761">
    <property type="entry name" value="SPRY1_RyR"/>
</dbReference>
<evidence type="ECO:0000256" key="11">
    <source>
        <dbReference type="ARBA" id="ARBA00023136"/>
    </source>
</evidence>
<feature type="compositionally biased region" description="Low complexity" evidence="15">
    <location>
        <begin position="4586"/>
        <end position="4609"/>
    </location>
</feature>
<feature type="compositionally biased region" description="Polar residues" evidence="15">
    <location>
        <begin position="4715"/>
        <end position="4725"/>
    </location>
</feature>
<evidence type="ECO:0000259" key="18">
    <source>
        <dbReference type="PROSITE" id="PS50222"/>
    </source>
</evidence>
<dbReference type="InterPro" id="IPR015925">
    <property type="entry name" value="Ryanodine_IP3_receptor"/>
</dbReference>
<dbReference type="InterPro" id="IPR016093">
    <property type="entry name" value="MIR_motif"/>
</dbReference>
<dbReference type="InterPro" id="IPR003032">
    <property type="entry name" value="Ryanodine_rcpt"/>
</dbReference>
<dbReference type="PANTHER" id="PTHR46399">
    <property type="entry name" value="B30.2/SPRY DOMAIN-CONTAINING PROTEIN"/>
    <property type="match status" value="1"/>
</dbReference>
<dbReference type="FunFam" id="2.80.10.50:FF:000022">
    <property type="entry name" value="Ryanodine receptor, isoform E"/>
    <property type="match status" value="1"/>
</dbReference>
<feature type="transmembrane region" description="Helical" evidence="16">
    <location>
        <begin position="5427"/>
        <end position="5450"/>
    </location>
</feature>
<evidence type="ECO:0000256" key="15">
    <source>
        <dbReference type="SAM" id="MobiDB-lite"/>
    </source>
</evidence>
<dbReference type="Gene3D" id="1.10.287.70">
    <property type="match status" value="1"/>
</dbReference>
<evidence type="ECO:0000256" key="9">
    <source>
        <dbReference type="ARBA" id="ARBA00022989"/>
    </source>
</evidence>
<evidence type="ECO:0000256" key="6">
    <source>
        <dbReference type="ARBA" id="ARBA00022737"/>
    </source>
</evidence>
<feature type="compositionally biased region" description="Low complexity" evidence="15">
    <location>
        <begin position="4622"/>
        <end position="4641"/>
    </location>
</feature>
<dbReference type="GO" id="GO:0033017">
    <property type="term" value="C:sarcoplasmic reticulum membrane"/>
    <property type="evidence" value="ECO:0007669"/>
    <property type="project" value="UniProtKB-SubCell"/>
</dbReference>
<keyword evidence="20" id="KW-1185">Reference proteome</keyword>
<dbReference type="CDD" id="cd23278">
    <property type="entry name" value="beta-trefoil_MIR_RyR"/>
    <property type="match status" value="1"/>
</dbReference>